<dbReference type="RefSeq" id="XP_046016270.1">
    <property type="nucleotide sequence ID" value="XM_046158038.1"/>
</dbReference>
<evidence type="ECO:0000313" key="2">
    <source>
        <dbReference type="EMBL" id="KAH7037149.1"/>
    </source>
</evidence>
<feature type="compositionally biased region" description="Basic and acidic residues" evidence="1">
    <location>
        <begin position="404"/>
        <end position="419"/>
    </location>
</feature>
<dbReference type="GeneID" id="70187584"/>
<feature type="compositionally biased region" description="Basic residues" evidence="1">
    <location>
        <begin position="191"/>
        <end position="200"/>
    </location>
</feature>
<feature type="compositionally biased region" description="Basic and acidic residues" evidence="1">
    <location>
        <begin position="201"/>
        <end position="219"/>
    </location>
</feature>
<feature type="compositionally biased region" description="Polar residues" evidence="1">
    <location>
        <begin position="341"/>
        <end position="350"/>
    </location>
</feature>
<organism evidence="2 3">
    <name type="scientific">Microdochium trichocladiopsis</name>
    <dbReference type="NCBI Taxonomy" id="1682393"/>
    <lineage>
        <taxon>Eukaryota</taxon>
        <taxon>Fungi</taxon>
        <taxon>Dikarya</taxon>
        <taxon>Ascomycota</taxon>
        <taxon>Pezizomycotina</taxon>
        <taxon>Sordariomycetes</taxon>
        <taxon>Xylariomycetidae</taxon>
        <taxon>Xylariales</taxon>
        <taxon>Microdochiaceae</taxon>
        <taxon>Microdochium</taxon>
    </lineage>
</organism>
<dbReference type="EMBL" id="JAGTJQ010000002">
    <property type="protein sequence ID" value="KAH7037149.1"/>
    <property type="molecule type" value="Genomic_DNA"/>
</dbReference>
<accession>A0A9P8YFQ2</accession>
<comment type="caution">
    <text evidence="2">The sequence shown here is derived from an EMBL/GenBank/DDBJ whole genome shotgun (WGS) entry which is preliminary data.</text>
</comment>
<feature type="compositionally biased region" description="Polar residues" evidence="1">
    <location>
        <begin position="275"/>
        <end position="292"/>
    </location>
</feature>
<protein>
    <submittedName>
        <fullName evidence="2">Uncharacterized protein</fullName>
    </submittedName>
</protein>
<feature type="compositionally biased region" description="Polar residues" evidence="1">
    <location>
        <begin position="171"/>
        <end position="190"/>
    </location>
</feature>
<dbReference type="AlphaFoldDB" id="A0A9P8YFQ2"/>
<feature type="compositionally biased region" description="Basic and acidic residues" evidence="1">
    <location>
        <begin position="483"/>
        <end position="492"/>
    </location>
</feature>
<name>A0A9P8YFQ2_9PEZI</name>
<gene>
    <name evidence="2" type="ORF">B0I36DRAFT_358893</name>
</gene>
<reference evidence="2" key="1">
    <citation type="journal article" date="2021" name="Nat. Commun.">
        <title>Genetic determinants of endophytism in the Arabidopsis root mycobiome.</title>
        <authorList>
            <person name="Mesny F."/>
            <person name="Miyauchi S."/>
            <person name="Thiergart T."/>
            <person name="Pickel B."/>
            <person name="Atanasova L."/>
            <person name="Karlsson M."/>
            <person name="Huettel B."/>
            <person name="Barry K.W."/>
            <person name="Haridas S."/>
            <person name="Chen C."/>
            <person name="Bauer D."/>
            <person name="Andreopoulos W."/>
            <person name="Pangilinan J."/>
            <person name="LaButti K."/>
            <person name="Riley R."/>
            <person name="Lipzen A."/>
            <person name="Clum A."/>
            <person name="Drula E."/>
            <person name="Henrissat B."/>
            <person name="Kohler A."/>
            <person name="Grigoriev I.V."/>
            <person name="Martin F.M."/>
            <person name="Hacquard S."/>
        </authorList>
    </citation>
    <scope>NUCLEOTIDE SEQUENCE</scope>
    <source>
        <strain evidence="2">MPI-CAGE-CH-0230</strain>
    </source>
</reference>
<feature type="compositionally biased region" description="Basic and acidic residues" evidence="1">
    <location>
        <begin position="451"/>
        <end position="463"/>
    </location>
</feature>
<keyword evidence="3" id="KW-1185">Reference proteome</keyword>
<feature type="compositionally biased region" description="Basic and acidic residues" evidence="1">
    <location>
        <begin position="227"/>
        <end position="236"/>
    </location>
</feature>
<evidence type="ECO:0000313" key="3">
    <source>
        <dbReference type="Proteomes" id="UP000756346"/>
    </source>
</evidence>
<proteinExistence type="predicted"/>
<sequence>MCPPRPEDLLVKQPSPTCIGPAHFTTGLRTLNPCAADFVSPSRSKEQPVSGSDDGKNTTGECTSVPGGLDGCLESELSPGSGSSPTILTPAFDSASEGDDNTGQGSAGNKRASSPALKSSDEGSLAVQPAGSSEKVKTTVVTTKKASIKKADTASLVPNTAYSHEAVDTPATVSADTTPANCTQLGSQPTKKSRKKKSRKKTEPEAHSAEEQTGEESKHAANMLPRRSHDQDDKQKHIVGQPEAESDRPGSRASTGKHSHPNTPNMSHASHKLHSPQTTSAPGRAKNNSSQASDDEIPSWRKNLQHRKKAAQEHHERRRQMISTTSGNPIGSKEDSKSQKSIDAVSQGNRTGKETGKAHSRPPPRAVAVAGPALNNKKSSRSLIAGPSGKAYPVDTIRKSPTKAKGDKPVDRISFKPEDWPELPATPKKLQQQSPPIDAVAGAMPTTNKDGLNDERGKVEKPESVVLQSEAAVTSTTGSDDIAGEKDNQKVL</sequence>
<feature type="region of interest" description="Disordered" evidence="1">
    <location>
        <begin position="38"/>
        <end position="492"/>
    </location>
</feature>
<evidence type="ECO:0000256" key="1">
    <source>
        <dbReference type="SAM" id="MobiDB-lite"/>
    </source>
</evidence>
<feature type="compositionally biased region" description="Low complexity" evidence="1">
    <location>
        <begin position="74"/>
        <end position="85"/>
    </location>
</feature>
<dbReference type="Proteomes" id="UP000756346">
    <property type="component" value="Unassembled WGS sequence"/>
</dbReference>